<keyword evidence="4" id="KW-1185">Reference proteome</keyword>
<comment type="caution">
    <text evidence="3">The sequence shown here is derived from an EMBL/GenBank/DDBJ whole genome shotgun (WGS) entry which is preliminary data.</text>
</comment>
<keyword evidence="1" id="KW-0812">Transmembrane</keyword>
<evidence type="ECO:0000259" key="2">
    <source>
        <dbReference type="Pfam" id="PF16107"/>
    </source>
</evidence>
<gene>
    <name evidence="3" type="ORF">C7R93_12875</name>
</gene>
<dbReference type="RefSeq" id="WP_106839187.1">
    <property type="nucleotide sequence ID" value="NZ_JBCNIW010000053.1"/>
</dbReference>
<feature type="domain" description="DUF4825" evidence="2">
    <location>
        <begin position="54"/>
        <end position="135"/>
    </location>
</feature>
<accession>A0A2P7V7Z7</accession>
<evidence type="ECO:0000313" key="3">
    <source>
        <dbReference type="EMBL" id="PSJ95315.1"/>
    </source>
</evidence>
<dbReference type="Proteomes" id="UP000240419">
    <property type="component" value="Unassembled WGS sequence"/>
</dbReference>
<keyword evidence="1" id="KW-0472">Membrane</keyword>
<feature type="transmembrane region" description="Helical" evidence="1">
    <location>
        <begin position="7"/>
        <end position="27"/>
    </location>
</feature>
<dbReference type="EMBL" id="PXZM01000020">
    <property type="protein sequence ID" value="PSJ95315.1"/>
    <property type="molecule type" value="Genomic_DNA"/>
</dbReference>
<reference evidence="3 4" key="1">
    <citation type="submission" date="2018-03" db="EMBL/GenBank/DDBJ databases">
        <title>Brevisbacillus phylogenomics.</title>
        <authorList>
            <person name="Dunlap C."/>
        </authorList>
    </citation>
    <scope>NUCLEOTIDE SEQUENCE [LARGE SCALE GENOMIC DNA]</scope>
    <source>
        <strain evidence="3 4">NRRL NRS-1210</strain>
    </source>
</reference>
<sequence length="185" mass="21243">MTSLRNKIILAMVLIGVVLFMVIQIIIIPENEAQSEQYRLAQQSPLTHDLESILPYKNKYMGATSNLVMFNHLPLDHLKGTFQLRPDKFTIEIHYEDKSTDIEAKLFKQAMLYNSVSAFALVDNLQTIQYRFSDTTIVATRAAIQSLFGDDLASLLTKEKWRTSVQDKLRDDQFVEEGMKKLGRI</sequence>
<dbReference type="OrthoDB" id="2437505at2"/>
<dbReference type="Pfam" id="PF16107">
    <property type="entry name" value="DUF4825"/>
    <property type="match status" value="1"/>
</dbReference>
<dbReference type="InterPro" id="IPR032250">
    <property type="entry name" value="DUF4825"/>
</dbReference>
<name>A0A2P7V7Z7_9BACL</name>
<dbReference type="AlphaFoldDB" id="A0A2P7V7Z7"/>
<evidence type="ECO:0000256" key="1">
    <source>
        <dbReference type="SAM" id="Phobius"/>
    </source>
</evidence>
<protein>
    <submittedName>
        <fullName evidence="3">DUF4825 domain-containing protein</fullName>
    </submittedName>
</protein>
<proteinExistence type="predicted"/>
<organism evidence="3 4">
    <name type="scientific">Brevibacillus fortis</name>
    <dbReference type="NCBI Taxonomy" id="2126352"/>
    <lineage>
        <taxon>Bacteria</taxon>
        <taxon>Bacillati</taxon>
        <taxon>Bacillota</taxon>
        <taxon>Bacilli</taxon>
        <taxon>Bacillales</taxon>
        <taxon>Paenibacillaceae</taxon>
        <taxon>Brevibacillus</taxon>
    </lineage>
</organism>
<keyword evidence="1" id="KW-1133">Transmembrane helix</keyword>
<evidence type="ECO:0000313" key="4">
    <source>
        <dbReference type="Proteomes" id="UP000240419"/>
    </source>
</evidence>